<keyword evidence="2" id="KW-0812">Transmembrane</keyword>
<feature type="transmembrane region" description="Helical" evidence="2">
    <location>
        <begin position="72"/>
        <end position="94"/>
    </location>
</feature>
<dbReference type="RefSeq" id="WP_367638884.1">
    <property type="nucleotide sequence ID" value="NZ_JBFNQN010000008.1"/>
</dbReference>
<evidence type="ECO:0000313" key="3">
    <source>
        <dbReference type="EMBL" id="MEW9265760.1"/>
    </source>
</evidence>
<keyword evidence="1" id="KW-0732">Signal</keyword>
<accession>A0ABV3P805</accession>
<evidence type="ECO:0000313" key="4">
    <source>
        <dbReference type="Proteomes" id="UP001555826"/>
    </source>
</evidence>
<evidence type="ECO:0000256" key="2">
    <source>
        <dbReference type="SAM" id="Phobius"/>
    </source>
</evidence>
<dbReference type="InterPro" id="IPR029050">
    <property type="entry name" value="Immunoprotect_excell_Ig-like"/>
</dbReference>
<keyword evidence="2" id="KW-1133">Transmembrane helix</keyword>
<gene>
    <name evidence="3" type="ORF">AB1207_13465</name>
</gene>
<name>A0ABV3P805_9ACTN</name>
<dbReference type="Proteomes" id="UP001555826">
    <property type="component" value="Unassembled WGS sequence"/>
</dbReference>
<keyword evidence="4" id="KW-1185">Reference proteome</keyword>
<feature type="transmembrane region" description="Helical" evidence="2">
    <location>
        <begin position="42"/>
        <end position="60"/>
    </location>
</feature>
<proteinExistence type="predicted"/>
<evidence type="ECO:0000256" key="1">
    <source>
        <dbReference type="ARBA" id="ARBA00022729"/>
    </source>
</evidence>
<keyword evidence="2" id="KW-0472">Membrane</keyword>
<comment type="caution">
    <text evidence="3">The sequence shown here is derived from an EMBL/GenBank/DDBJ whole genome shotgun (WGS) entry which is preliminary data.</text>
</comment>
<reference evidence="3 4" key="1">
    <citation type="submission" date="2024-07" db="EMBL/GenBank/DDBJ databases">
        <authorList>
            <person name="Thanompreechachai J."/>
            <person name="Duangmal K."/>
        </authorList>
    </citation>
    <scope>NUCLEOTIDE SEQUENCE [LARGE SCALE GENOMIC DNA]</scope>
    <source>
        <strain evidence="3 4">KCTC 19886</strain>
    </source>
</reference>
<dbReference type="Gene3D" id="2.60.40.1240">
    <property type="match status" value="1"/>
</dbReference>
<dbReference type="EMBL" id="JBFNQN010000008">
    <property type="protein sequence ID" value="MEW9265760.1"/>
    <property type="molecule type" value="Genomic_DNA"/>
</dbReference>
<protein>
    <submittedName>
        <fullName evidence="3">DUF4190 domain-containing protein</fullName>
    </submittedName>
</protein>
<organism evidence="3 4">
    <name type="scientific">Kineococcus endophyticus</name>
    <dbReference type="NCBI Taxonomy" id="1181883"/>
    <lineage>
        <taxon>Bacteria</taxon>
        <taxon>Bacillati</taxon>
        <taxon>Actinomycetota</taxon>
        <taxon>Actinomycetes</taxon>
        <taxon>Kineosporiales</taxon>
        <taxon>Kineosporiaceae</taxon>
        <taxon>Kineococcus</taxon>
    </lineage>
</organism>
<sequence>MSQFVAPPPPQSVPTRGKGLAVAALVLGIVAAAGCLVPLLNIGSIVLAVVGLVLGIIALARRADGKGLSIAGVVLSAAAIVVAIAVNVAAGAALTAVDEAVDQASADATNGYSTVEPEAAEEAAASALALGAPAEVGDYSVTVTAVNQDATQVIADANSFNEAADGRYVLVDLTATYNGDQPEANPWIDLTTGFQGTDARNYSTTSCDAVVPNSAVEQPGLRAGGTASYQVCFDVPVEAIAGGLVSVEQFANFQDDQVAWKLG</sequence>